<evidence type="ECO:0000256" key="3">
    <source>
        <dbReference type="ARBA" id="ARBA00022603"/>
    </source>
</evidence>
<dbReference type="InterPro" id="IPR008189">
    <property type="entry name" value="rRNA_ssu_MeTfrase_I"/>
</dbReference>
<dbReference type="FunFam" id="3.30.950.10:FF:000002">
    <property type="entry name" value="Ribosomal RNA small subunit methyltransferase I"/>
    <property type="match status" value="1"/>
</dbReference>
<evidence type="ECO:0000256" key="2">
    <source>
        <dbReference type="ARBA" id="ARBA00022552"/>
    </source>
</evidence>
<dbReference type="InterPro" id="IPR000878">
    <property type="entry name" value="4pyrrol_Mease"/>
</dbReference>
<comment type="function">
    <text evidence="6">Catalyzes the 2'-O-methylation of the ribose of cytidine 1402 (C1402) in 16S rRNA.</text>
</comment>
<dbReference type="EC" id="2.1.1.198" evidence="6"/>
<comment type="catalytic activity">
    <reaction evidence="6">
        <text>cytidine(1402) in 16S rRNA + S-adenosyl-L-methionine = 2'-O-methylcytidine(1402) in 16S rRNA + S-adenosyl-L-homocysteine + H(+)</text>
        <dbReference type="Rhea" id="RHEA:42924"/>
        <dbReference type="Rhea" id="RHEA-COMP:10285"/>
        <dbReference type="Rhea" id="RHEA-COMP:10286"/>
        <dbReference type="ChEBI" id="CHEBI:15378"/>
        <dbReference type="ChEBI" id="CHEBI:57856"/>
        <dbReference type="ChEBI" id="CHEBI:59789"/>
        <dbReference type="ChEBI" id="CHEBI:74495"/>
        <dbReference type="ChEBI" id="CHEBI:82748"/>
        <dbReference type="EC" id="2.1.1.198"/>
    </reaction>
</comment>
<evidence type="ECO:0000313" key="9">
    <source>
        <dbReference type="Proteomes" id="UP000033860"/>
    </source>
</evidence>
<dbReference type="Gene3D" id="3.30.950.10">
    <property type="entry name" value="Methyltransferase, Cobalt-precorrin-4 Transmethylase, Domain 2"/>
    <property type="match status" value="1"/>
</dbReference>
<evidence type="ECO:0000313" key="8">
    <source>
        <dbReference type="EMBL" id="KKU60777.1"/>
    </source>
</evidence>
<dbReference type="SUPFAM" id="SSF53790">
    <property type="entry name" value="Tetrapyrrole methylase"/>
    <property type="match status" value="1"/>
</dbReference>
<organism evidence="8 9">
    <name type="scientific">Candidatus Beckwithbacteria bacterium GW2011_GWB1_47_15</name>
    <dbReference type="NCBI Taxonomy" id="1618371"/>
    <lineage>
        <taxon>Bacteria</taxon>
        <taxon>Candidatus Beckwithiibacteriota</taxon>
    </lineage>
</organism>
<dbReference type="HAMAP" id="MF_01877">
    <property type="entry name" value="16SrRNA_methyltr_I"/>
    <property type="match status" value="1"/>
</dbReference>
<evidence type="ECO:0000259" key="7">
    <source>
        <dbReference type="Pfam" id="PF00590"/>
    </source>
</evidence>
<dbReference type="InterPro" id="IPR035996">
    <property type="entry name" value="4pyrrol_Methylase_sf"/>
</dbReference>
<reference evidence="8 9" key="1">
    <citation type="journal article" date="2015" name="Nature">
        <title>rRNA introns, odd ribosomes, and small enigmatic genomes across a large radiation of phyla.</title>
        <authorList>
            <person name="Brown C.T."/>
            <person name="Hug L.A."/>
            <person name="Thomas B.C."/>
            <person name="Sharon I."/>
            <person name="Castelle C.J."/>
            <person name="Singh A."/>
            <person name="Wilkins M.J."/>
            <person name="Williams K.H."/>
            <person name="Banfield J.F."/>
        </authorList>
    </citation>
    <scope>NUCLEOTIDE SEQUENCE [LARGE SCALE GENOMIC DNA]</scope>
</reference>
<dbReference type="PATRIC" id="fig|1618371.3.peg.980"/>
<dbReference type="PIRSF" id="PIRSF005917">
    <property type="entry name" value="MTase_YraL"/>
    <property type="match status" value="1"/>
</dbReference>
<keyword evidence="5 6" id="KW-0949">S-adenosyl-L-methionine</keyword>
<keyword evidence="1 6" id="KW-0963">Cytoplasm</keyword>
<dbReference type="CDD" id="cd11648">
    <property type="entry name" value="RsmI"/>
    <property type="match status" value="1"/>
</dbReference>
<protein>
    <recommendedName>
        <fullName evidence="6">Ribosomal RNA small subunit methyltransferase I</fullName>
        <ecNumber evidence="6">2.1.1.198</ecNumber>
    </recommendedName>
    <alternativeName>
        <fullName evidence="6">16S rRNA 2'-O-ribose C1402 methyltransferase</fullName>
    </alternativeName>
    <alternativeName>
        <fullName evidence="6">rRNA (cytidine-2'-O-)-methyltransferase RsmI</fullName>
    </alternativeName>
</protein>
<evidence type="ECO:0000256" key="4">
    <source>
        <dbReference type="ARBA" id="ARBA00022679"/>
    </source>
</evidence>
<evidence type="ECO:0000256" key="6">
    <source>
        <dbReference type="HAMAP-Rule" id="MF_01877"/>
    </source>
</evidence>
<dbReference type="PANTHER" id="PTHR46111">
    <property type="entry name" value="RIBOSOMAL RNA SMALL SUBUNIT METHYLTRANSFERASE I"/>
    <property type="match status" value="1"/>
</dbReference>
<dbReference type="Pfam" id="PF00590">
    <property type="entry name" value="TP_methylase"/>
    <property type="match status" value="1"/>
</dbReference>
<evidence type="ECO:0000256" key="5">
    <source>
        <dbReference type="ARBA" id="ARBA00022691"/>
    </source>
</evidence>
<keyword evidence="2 6" id="KW-0698">rRNA processing</keyword>
<comment type="subcellular location">
    <subcellularLocation>
        <location evidence="6">Cytoplasm</location>
    </subcellularLocation>
</comment>
<dbReference type="FunFam" id="3.40.1010.10:FF:000007">
    <property type="entry name" value="Ribosomal RNA small subunit methyltransferase I"/>
    <property type="match status" value="1"/>
</dbReference>
<name>A0A0G1RUF8_9BACT</name>
<accession>A0A0G1RUF8</accession>
<keyword evidence="4 6" id="KW-0808">Transferase</keyword>
<feature type="domain" description="Tetrapyrrole methylase" evidence="7">
    <location>
        <begin position="3"/>
        <end position="215"/>
    </location>
</feature>
<dbReference type="GO" id="GO:0070677">
    <property type="term" value="F:rRNA (cytosine-2'-O-)-methyltransferase activity"/>
    <property type="evidence" value="ECO:0007669"/>
    <property type="project" value="UniProtKB-UniRule"/>
</dbReference>
<dbReference type="GO" id="GO:0005737">
    <property type="term" value="C:cytoplasm"/>
    <property type="evidence" value="ECO:0007669"/>
    <property type="project" value="UniProtKB-SubCell"/>
</dbReference>
<dbReference type="InterPro" id="IPR014777">
    <property type="entry name" value="4pyrrole_Mease_sub1"/>
</dbReference>
<dbReference type="Proteomes" id="UP000033860">
    <property type="component" value="Unassembled WGS sequence"/>
</dbReference>
<dbReference type="EMBL" id="LCNT01000007">
    <property type="protein sequence ID" value="KKU60777.1"/>
    <property type="molecule type" value="Genomic_DNA"/>
</dbReference>
<dbReference type="Gene3D" id="3.40.1010.10">
    <property type="entry name" value="Cobalt-precorrin-4 Transmethylase, Domain 1"/>
    <property type="match status" value="1"/>
</dbReference>
<keyword evidence="3 6" id="KW-0489">Methyltransferase</keyword>
<dbReference type="AlphaFoldDB" id="A0A0G1RUF8"/>
<gene>
    <name evidence="6" type="primary">rsmI</name>
    <name evidence="8" type="ORF">UX85_C0007G0064</name>
</gene>
<proteinExistence type="inferred from homology"/>
<evidence type="ECO:0000256" key="1">
    <source>
        <dbReference type="ARBA" id="ARBA00022490"/>
    </source>
</evidence>
<sequence length="234" mass="25558">MGRLYLVSTPIGNLKDISLRAIEVLGQVDVILCEDTRKTGQMLKSLSENGTIVSNSDRFNLVSFYEQNEEARIPQVIGWLKEGKDVALVSSAGTPLISDPGFKLVRQCVREGIPVSPIPGASATLAALVVSGLPTDKFMFLGFLPKKSGKRKKLLESALKAVELVPQTVIFYESPFRLNKSLAVLAELAPEAKVVIARELTKKFEEVIRGSAKKLAEEFAGKKVKGEVSVLFQR</sequence>
<dbReference type="NCBIfam" id="TIGR00096">
    <property type="entry name" value="16S rRNA (cytidine(1402)-2'-O)-methyltransferase"/>
    <property type="match status" value="1"/>
</dbReference>
<dbReference type="InterPro" id="IPR014776">
    <property type="entry name" value="4pyrrole_Mease_sub2"/>
</dbReference>
<dbReference type="PANTHER" id="PTHR46111:SF1">
    <property type="entry name" value="RIBOSOMAL RNA SMALL SUBUNIT METHYLTRANSFERASE I"/>
    <property type="match status" value="1"/>
</dbReference>
<comment type="caution">
    <text evidence="8">The sequence shown here is derived from an EMBL/GenBank/DDBJ whole genome shotgun (WGS) entry which is preliminary data.</text>
</comment>
<comment type="similarity">
    <text evidence="6">Belongs to the methyltransferase superfamily. RsmI family.</text>
</comment>